<reference evidence="5 6" key="1">
    <citation type="submission" date="2020-07" db="EMBL/GenBank/DDBJ databases">
        <title>Sequencing the genomes of 1000 actinobacteria strains.</title>
        <authorList>
            <person name="Klenk H.-P."/>
        </authorList>
    </citation>
    <scope>NUCLEOTIDE SEQUENCE [LARGE SCALE GENOMIC DNA]</scope>
    <source>
        <strain evidence="5 6">DSM 100723</strain>
    </source>
</reference>
<dbReference type="PROSITE" id="PS00519">
    <property type="entry name" value="HTH_ASNC_1"/>
    <property type="match status" value="1"/>
</dbReference>
<dbReference type="Gene3D" id="1.10.10.10">
    <property type="entry name" value="Winged helix-like DNA-binding domain superfamily/Winged helix DNA-binding domain"/>
    <property type="match status" value="1"/>
</dbReference>
<dbReference type="AlphaFoldDB" id="A0A7W3IPX6"/>
<comment type="caution">
    <text evidence="5">The sequence shown here is derived from an EMBL/GenBank/DDBJ whole genome shotgun (WGS) entry which is preliminary data.</text>
</comment>
<keyword evidence="1" id="KW-0805">Transcription regulation</keyword>
<name>A0A7W3IPX6_9ACTN</name>
<dbReference type="InterPro" id="IPR000485">
    <property type="entry name" value="AsnC-type_HTH_dom"/>
</dbReference>
<evidence type="ECO:0000256" key="3">
    <source>
        <dbReference type="ARBA" id="ARBA00023163"/>
    </source>
</evidence>
<protein>
    <submittedName>
        <fullName evidence="5">DNA-binding Lrp family transcriptional regulator</fullName>
    </submittedName>
</protein>
<dbReference type="InterPro" id="IPR019888">
    <property type="entry name" value="Tscrpt_reg_AsnC-like"/>
</dbReference>
<sequence>MLRIDDIDRKIIASLVEDGRRSLAALGDTVGLSVAATKRRVDRLVRDGVIRGFTADVDHAALGWSIEAFVEVYCEGRIPPEKMRTMVAPIPEVVDAFTVTGDADGVLLVRCSDAGHLEQVLGRIRNHPGVTRTRSAIILSHL</sequence>
<evidence type="ECO:0000256" key="1">
    <source>
        <dbReference type="ARBA" id="ARBA00023015"/>
    </source>
</evidence>
<dbReference type="GO" id="GO:0005829">
    <property type="term" value="C:cytosol"/>
    <property type="evidence" value="ECO:0007669"/>
    <property type="project" value="TreeGrafter"/>
</dbReference>
<dbReference type="SUPFAM" id="SSF46785">
    <property type="entry name" value="Winged helix' DNA-binding domain"/>
    <property type="match status" value="1"/>
</dbReference>
<evidence type="ECO:0000313" key="6">
    <source>
        <dbReference type="Proteomes" id="UP000523079"/>
    </source>
</evidence>
<dbReference type="PROSITE" id="PS50956">
    <property type="entry name" value="HTH_ASNC_2"/>
    <property type="match status" value="1"/>
</dbReference>
<dbReference type="InterPro" id="IPR011008">
    <property type="entry name" value="Dimeric_a/b-barrel"/>
</dbReference>
<dbReference type="Gene3D" id="3.30.70.920">
    <property type="match status" value="1"/>
</dbReference>
<dbReference type="GO" id="GO:0043200">
    <property type="term" value="P:response to amino acid"/>
    <property type="evidence" value="ECO:0007669"/>
    <property type="project" value="TreeGrafter"/>
</dbReference>
<dbReference type="Pfam" id="PF13404">
    <property type="entry name" value="HTH_AsnC-type"/>
    <property type="match status" value="1"/>
</dbReference>
<evidence type="ECO:0000259" key="4">
    <source>
        <dbReference type="PROSITE" id="PS50956"/>
    </source>
</evidence>
<gene>
    <name evidence="5" type="ORF">FHX74_000681</name>
</gene>
<proteinExistence type="predicted"/>
<dbReference type="EMBL" id="JACGWT010000001">
    <property type="protein sequence ID" value="MBA8793087.1"/>
    <property type="molecule type" value="Genomic_DNA"/>
</dbReference>
<feature type="domain" description="HTH asnC-type" evidence="4">
    <location>
        <begin position="4"/>
        <end position="65"/>
    </location>
</feature>
<dbReference type="Pfam" id="PF01037">
    <property type="entry name" value="AsnC_trans_reg"/>
    <property type="match status" value="1"/>
</dbReference>
<dbReference type="PANTHER" id="PTHR30154:SF45">
    <property type="entry name" value="TRANSCRIPTIONAL REGULATORY PROTEIN (PROBABLY ASNC-FAMILY)-RELATED"/>
    <property type="match status" value="1"/>
</dbReference>
<dbReference type="PRINTS" id="PR00033">
    <property type="entry name" value="HTHASNC"/>
</dbReference>
<evidence type="ECO:0000256" key="2">
    <source>
        <dbReference type="ARBA" id="ARBA00023125"/>
    </source>
</evidence>
<keyword evidence="3" id="KW-0804">Transcription</keyword>
<dbReference type="Proteomes" id="UP000523079">
    <property type="component" value="Unassembled WGS sequence"/>
</dbReference>
<dbReference type="GO" id="GO:0043565">
    <property type="term" value="F:sequence-specific DNA binding"/>
    <property type="evidence" value="ECO:0007669"/>
    <property type="project" value="InterPro"/>
</dbReference>
<organism evidence="5 6">
    <name type="scientific">Microlunatus kandeliicorticis</name>
    <dbReference type="NCBI Taxonomy" id="1759536"/>
    <lineage>
        <taxon>Bacteria</taxon>
        <taxon>Bacillati</taxon>
        <taxon>Actinomycetota</taxon>
        <taxon>Actinomycetes</taxon>
        <taxon>Propionibacteriales</taxon>
        <taxon>Propionibacteriaceae</taxon>
        <taxon>Microlunatus</taxon>
    </lineage>
</organism>
<dbReference type="InterPro" id="IPR019885">
    <property type="entry name" value="Tscrpt_reg_HTH_AsnC-type_CS"/>
</dbReference>
<dbReference type="InterPro" id="IPR036390">
    <property type="entry name" value="WH_DNA-bd_sf"/>
</dbReference>
<accession>A0A7W3IPX6</accession>
<keyword evidence="6" id="KW-1185">Reference proteome</keyword>
<dbReference type="PANTHER" id="PTHR30154">
    <property type="entry name" value="LEUCINE-RESPONSIVE REGULATORY PROTEIN"/>
    <property type="match status" value="1"/>
</dbReference>
<dbReference type="RefSeq" id="WP_182558638.1">
    <property type="nucleotide sequence ID" value="NZ_JACGWT010000001.1"/>
</dbReference>
<dbReference type="SUPFAM" id="SSF54909">
    <property type="entry name" value="Dimeric alpha+beta barrel"/>
    <property type="match status" value="1"/>
</dbReference>
<evidence type="ECO:0000313" key="5">
    <source>
        <dbReference type="EMBL" id="MBA8793087.1"/>
    </source>
</evidence>
<dbReference type="InterPro" id="IPR019887">
    <property type="entry name" value="Tscrpt_reg_AsnC/Lrp_C"/>
</dbReference>
<dbReference type="SMART" id="SM00344">
    <property type="entry name" value="HTH_ASNC"/>
    <property type="match status" value="1"/>
</dbReference>
<keyword evidence="2 5" id="KW-0238">DNA-binding</keyword>
<dbReference type="InterPro" id="IPR036388">
    <property type="entry name" value="WH-like_DNA-bd_sf"/>
</dbReference>